<proteinExistence type="predicted"/>
<evidence type="ECO:0000256" key="2">
    <source>
        <dbReference type="SAM" id="Phobius"/>
    </source>
</evidence>
<organism evidence="3 4">
    <name type="scientific">Podospora fimiseda</name>
    <dbReference type="NCBI Taxonomy" id="252190"/>
    <lineage>
        <taxon>Eukaryota</taxon>
        <taxon>Fungi</taxon>
        <taxon>Dikarya</taxon>
        <taxon>Ascomycota</taxon>
        <taxon>Pezizomycotina</taxon>
        <taxon>Sordariomycetes</taxon>
        <taxon>Sordariomycetidae</taxon>
        <taxon>Sordariales</taxon>
        <taxon>Podosporaceae</taxon>
        <taxon>Podospora</taxon>
    </lineage>
</organism>
<keyword evidence="2" id="KW-0812">Transmembrane</keyword>
<evidence type="ECO:0000313" key="3">
    <source>
        <dbReference type="EMBL" id="KAK4231983.1"/>
    </source>
</evidence>
<evidence type="ECO:0000313" key="4">
    <source>
        <dbReference type="Proteomes" id="UP001301958"/>
    </source>
</evidence>
<name>A0AAN7BZW0_9PEZI</name>
<sequence>MRIQQKRTITKNQEPPVAGDSDSKKKKKTREYVCLDNGVWSGVLVDLGFVGRGFVVQKKDGGGRSVCWLLVAGCGAWLVSQQRKRQRHARRKAVLKENLGTLLLLEPWDRGTVWEKKAIAPPN</sequence>
<dbReference type="AlphaFoldDB" id="A0AAN7BZW0"/>
<keyword evidence="2" id="KW-0472">Membrane</keyword>
<reference evidence="3" key="1">
    <citation type="journal article" date="2023" name="Mol. Phylogenet. Evol.">
        <title>Genome-scale phylogeny and comparative genomics of the fungal order Sordariales.</title>
        <authorList>
            <person name="Hensen N."/>
            <person name="Bonometti L."/>
            <person name="Westerberg I."/>
            <person name="Brannstrom I.O."/>
            <person name="Guillou S."/>
            <person name="Cros-Aarteil S."/>
            <person name="Calhoun S."/>
            <person name="Haridas S."/>
            <person name="Kuo A."/>
            <person name="Mondo S."/>
            <person name="Pangilinan J."/>
            <person name="Riley R."/>
            <person name="LaButti K."/>
            <person name="Andreopoulos B."/>
            <person name="Lipzen A."/>
            <person name="Chen C."/>
            <person name="Yan M."/>
            <person name="Daum C."/>
            <person name="Ng V."/>
            <person name="Clum A."/>
            <person name="Steindorff A."/>
            <person name="Ohm R.A."/>
            <person name="Martin F."/>
            <person name="Silar P."/>
            <person name="Natvig D.O."/>
            <person name="Lalanne C."/>
            <person name="Gautier V."/>
            <person name="Ament-Velasquez S.L."/>
            <person name="Kruys A."/>
            <person name="Hutchinson M.I."/>
            <person name="Powell A.J."/>
            <person name="Barry K."/>
            <person name="Miller A.N."/>
            <person name="Grigoriev I.V."/>
            <person name="Debuchy R."/>
            <person name="Gladieux P."/>
            <person name="Hiltunen Thoren M."/>
            <person name="Johannesson H."/>
        </authorList>
    </citation>
    <scope>NUCLEOTIDE SEQUENCE</scope>
    <source>
        <strain evidence="3">CBS 990.96</strain>
    </source>
</reference>
<reference evidence="3" key="2">
    <citation type="submission" date="2023-05" db="EMBL/GenBank/DDBJ databases">
        <authorList>
            <consortium name="Lawrence Berkeley National Laboratory"/>
            <person name="Steindorff A."/>
            <person name="Hensen N."/>
            <person name="Bonometti L."/>
            <person name="Westerberg I."/>
            <person name="Brannstrom I.O."/>
            <person name="Guillou S."/>
            <person name="Cros-Aarteil S."/>
            <person name="Calhoun S."/>
            <person name="Haridas S."/>
            <person name="Kuo A."/>
            <person name="Mondo S."/>
            <person name="Pangilinan J."/>
            <person name="Riley R."/>
            <person name="Labutti K."/>
            <person name="Andreopoulos B."/>
            <person name="Lipzen A."/>
            <person name="Chen C."/>
            <person name="Yanf M."/>
            <person name="Daum C."/>
            <person name="Ng V."/>
            <person name="Clum A."/>
            <person name="Ohm R."/>
            <person name="Martin F."/>
            <person name="Silar P."/>
            <person name="Natvig D."/>
            <person name="Lalanne C."/>
            <person name="Gautier V."/>
            <person name="Ament-Velasquez S.L."/>
            <person name="Kruys A."/>
            <person name="Hutchinson M.I."/>
            <person name="Powell A.J."/>
            <person name="Barry K."/>
            <person name="Miller A.N."/>
            <person name="Grigoriev I.V."/>
            <person name="Debuchy R."/>
            <person name="Gladieux P."/>
            <person name="Thoren M.H."/>
            <person name="Johannesson H."/>
        </authorList>
    </citation>
    <scope>NUCLEOTIDE SEQUENCE</scope>
    <source>
        <strain evidence="3">CBS 990.96</strain>
    </source>
</reference>
<keyword evidence="4" id="KW-1185">Reference proteome</keyword>
<accession>A0AAN7BZW0</accession>
<keyword evidence="2" id="KW-1133">Transmembrane helix</keyword>
<protein>
    <submittedName>
        <fullName evidence="3">Uncharacterized protein</fullName>
    </submittedName>
</protein>
<dbReference type="EMBL" id="MU865290">
    <property type="protein sequence ID" value="KAK4231983.1"/>
    <property type="molecule type" value="Genomic_DNA"/>
</dbReference>
<feature type="region of interest" description="Disordered" evidence="1">
    <location>
        <begin position="1"/>
        <end position="28"/>
    </location>
</feature>
<dbReference type="Proteomes" id="UP001301958">
    <property type="component" value="Unassembled WGS sequence"/>
</dbReference>
<feature type="transmembrane region" description="Helical" evidence="2">
    <location>
        <begin position="61"/>
        <end position="80"/>
    </location>
</feature>
<comment type="caution">
    <text evidence="3">The sequence shown here is derived from an EMBL/GenBank/DDBJ whole genome shotgun (WGS) entry which is preliminary data.</text>
</comment>
<feature type="transmembrane region" description="Helical" evidence="2">
    <location>
        <begin position="33"/>
        <end position="55"/>
    </location>
</feature>
<evidence type="ECO:0000256" key="1">
    <source>
        <dbReference type="SAM" id="MobiDB-lite"/>
    </source>
</evidence>
<gene>
    <name evidence="3" type="ORF">QBC38DRAFT_179070</name>
</gene>